<name>A0A242M388_CABSO</name>
<gene>
    <name evidence="1" type="ORF">PAMC26577_40265</name>
</gene>
<accession>A0A242M388</accession>
<dbReference type="AlphaFoldDB" id="A0A242M388"/>
<sequence length="69" mass="7932">MADRSVVAEELMLVDLKEWISLWYDRSVAAKFIRPPFRLDDPTAERLQGYFEVGLSPDDAVLAFFGVMH</sequence>
<evidence type="ECO:0000313" key="1">
    <source>
        <dbReference type="EMBL" id="OTP65476.1"/>
    </source>
</evidence>
<dbReference type="RefSeq" id="WP_075358419.1">
    <property type="nucleotide sequence ID" value="NZ_MSRG01000026.1"/>
</dbReference>
<reference evidence="1 2" key="1">
    <citation type="submission" date="2017-03" db="EMBL/GenBank/DDBJ databases">
        <title>Genome analysis of strain PAMC 26577.</title>
        <authorList>
            <person name="Oh H.-M."/>
            <person name="Yang J.-A."/>
        </authorList>
    </citation>
    <scope>NUCLEOTIDE SEQUENCE [LARGE SCALE GENOMIC DNA]</scope>
    <source>
        <strain evidence="1 2">PAMC 26577</strain>
    </source>
</reference>
<proteinExistence type="predicted"/>
<protein>
    <submittedName>
        <fullName evidence="1">Uncharacterized protein</fullName>
    </submittedName>
</protein>
<dbReference type="EMBL" id="NBTZ01000181">
    <property type="protein sequence ID" value="OTP65476.1"/>
    <property type="molecule type" value="Genomic_DNA"/>
</dbReference>
<organism evidence="1 2">
    <name type="scientific">Caballeronia sordidicola</name>
    <name type="common">Burkholderia sordidicola</name>
    <dbReference type="NCBI Taxonomy" id="196367"/>
    <lineage>
        <taxon>Bacteria</taxon>
        <taxon>Pseudomonadati</taxon>
        <taxon>Pseudomonadota</taxon>
        <taxon>Betaproteobacteria</taxon>
        <taxon>Burkholderiales</taxon>
        <taxon>Burkholderiaceae</taxon>
        <taxon>Caballeronia</taxon>
    </lineage>
</organism>
<dbReference type="Proteomes" id="UP000195221">
    <property type="component" value="Unassembled WGS sequence"/>
</dbReference>
<evidence type="ECO:0000313" key="2">
    <source>
        <dbReference type="Proteomes" id="UP000195221"/>
    </source>
</evidence>
<comment type="caution">
    <text evidence="1">The sequence shown here is derived from an EMBL/GenBank/DDBJ whole genome shotgun (WGS) entry which is preliminary data.</text>
</comment>